<organism evidence="2 3">
    <name type="scientific">Puccinia coronata f. sp. avenae</name>
    <dbReference type="NCBI Taxonomy" id="200324"/>
    <lineage>
        <taxon>Eukaryota</taxon>
        <taxon>Fungi</taxon>
        <taxon>Dikarya</taxon>
        <taxon>Basidiomycota</taxon>
        <taxon>Pucciniomycotina</taxon>
        <taxon>Pucciniomycetes</taxon>
        <taxon>Pucciniales</taxon>
        <taxon>Pucciniaceae</taxon>
        <taxon>Puccinia</taxon>
    </lineage>
</organism>
<sequence length="193" mass="22621">MFQDEADWKQLRAEIIELWGEFEKPLLFYTTQDLLKLKEEVVSQGGITNYQEFKDYLAEFSEILDNLVEAARHAGFALKFADRLDQRAGRRPANMMGWLSPGQKSKAISRRYHTVEKSDREEWETYQIQAKRPADVVDEAIQRRWRGYSNSSQLTGYSRDADEPTPSRTWTRKRGARRSKHLPESTRKHPAQV</sequence>
<evidence type="ECO:0000313" key="3">
    <source>
        <dbReference type="Proteomes" id="UP000235388"/>
    </source>
</evidence>
<feature type="region of interest" description="Disordered" evidence="1">
    <location>
        <begin position="151"/>
        <end position="193"/>
    </location>
</feature>
<evidence type="ECO:0000313" key="2">
    <source>
        <dbReference type="EMBL" id="PLW44639.1"/>
    </source>
</evidence>
<comment type="caution">
    <text evidence="2">The sequence shown here is derived from an EMBL/GenBank/DDBJ whole genome shotgun (WGS) entry which is preliminary data.</text>
</comment>
<evidence type="ECO:0000256" key="1">
    <source>
        <dbReference type="SAM" id="MobiDB-lite"/>
    </source>
</evidence>
<name>A0A2N5V3R0_9BASI</name>
<keyword evidence="3" id="KW-1185">Reference proteome</keyword>
<dbReference type="EMBL" id="PGCJ01000135">
    <property type="protein sequence ID" value="PLW44639.1"/>
    <property type="molecule type" value="Genomic_DNA"/>
</dbReference>
<dbReference type="AlphaFoldDB" id="A0A2N5V3R0"/>
<gene>
    <name evidence="2" type="ORF">PCANC_12326</name>
</gene>
<reference evidence="2 3" key="1">
    <citation type="submission" date="2017-11" db="EMBL/GenBank/DDBJ databases">
        <title>De novo assembly and phasing of dikaryotic genomes from two isolates of Puccinia coronata f. sp. avenae, the causal agent of oat crown rust.</title>
        <authorList>
            <person name="Miller M.E."/>
            <person name="Zhang Y."/>
            <person name="Omidvar V."/>
            <person name="Sperschneider J."/>
            <person name="Schwessinger B."/>
            <person name="Raley C."/>
            <person name="Palmer J.M."/>
            <person name="Garnica D."/>
            <person name="Upadhyaya N."/>
            <person name="Rathjen J."/>
            <person name="Taylor J.M."/>
            <person name="Park R.F."/>
            <person name="Dodds P.N."/>
            <person name="Hirsch C.D."/>
            <person name="Kianian S.F."/>
            <person name="Figueroa M."/>
        </authorList>
    </citation>
    <scope>NUCLEOTIDE SEQUENCE [LARGE SCALE GENOMIC DNA]</scope>
    <source>
        <strain evidence="2">12NC29</strain>
    </source>
</reference>
<dbReference type="Proteomes" id="UP000235388">
    <property type="component" value="Unassembled WGS sequence"/>
</dbReference>
<accession>A0A2N5V3R0</accession>
<feature type="compositionally biased region" description="Basic residues" evidence="1">
    <location>
        <begin position="170"/>
        <end position="180"/>
    </location>
</feature>
<proteinExistence type="predicted"/>
<protein>
    <submittedName>
        <fullName evidence="2">Uncharacterized protein</fullName>
    </submittedName>
</protein>